<dbReference type="AlphaFoldDB" id="A0A2C5YCA8"/>
<feature type="domain" description="PA" evidence="12">
    <location>
        <begin position="371"/>
        <end position="430"/>
    </location>
</feature>
<feature type="active site" description="Charge relay system" evidence="8 9">
    <location>
        <position position="204"/>
    </location>
</feature>
<dbReference type="InterPro" id="IPR022398">
    <property type="entry name" value="Peptidase_S8_His-AS"/>
</dbReference>
<dbReference type="PROSITE" id="PS00136">
    <property type="entry name" value="SUBTILASE_ASP"/>
    <property type="match status" value="1"/>
</dbReference>
<evidence type="ECO:0008006" key="16">
    <source>
        <dbReference type="Google" id="ProtNLM"/>
    </source>
</evidence>
<comment type="similarity">
    <text evidence="1 9 10">Belongs to the peptidase S8 family.</text>
</comment>
<evidence type="ECO:0000313" key="14">
    <source>
        <dbReference type="EMBL" id="PHH67145.1"/>
    </source>
</evidence>
<evidence type="ECO:0000256" key="5">
    <source>
        <dbReference type="ARBA" id="ARBA00022729"/>
    </source>
</evidence>
<feature type="domain" description="Peptidase S8/S53" evidence="11">
    <location>
        <begin position="145"/>
        <end position="562"/>
    </location>
</feature>
<evidence type="ECO:0000313" key="15">
    <source>
        <dbReference type="Proteomes" id="UP000226192"/>
    </source>
</evidence>
<dbReference type="GO" id="GO:0004252">
    <property type="term" value="F:serine-type endopeptidase activity"/>
    <property type="evidence" value="ECO:0007669"/>
    <property type="project" value="UniProtKB-UniRule"/>
</dbReference>
<dbReference type="Pfam" id="PF00082">
    <property type="entry name" value="Peptidase_S8"/>
    <property type="match status" value="1"/>
</dbReference>
<dbReference type="PROSITE" id="PS51892">
    <property type="entry name" value="SUBTILASE"/>
    <property type="match status" value="1"/>
</dbReference>
<dbReference type="STRING" id="1399860.A0A2C5YCA8"/>
<dbReference type="InterPro" id="IPR015500">
    <property type="entry name" value="Peptidase_S8_subtilisin-rel"/>
</dbReference>
<dbReference type="Gene3D" id="3.40.50.200">
    <property type="entry name" value="Peptidase S8/S53 domain"/>
    <property type="match status" value="2"/>
</dbReference>
<evidence type="ECO:0000256" key="4">
    <source>
        <dbReference type="ARBA" id="ARBA00022670"/>
    </source>
</evidence>
<evidence type="ECO:0000256" key="1">
    <source>
        <dbReference type="ARBA" id="ARBA00011073"/>
    </source>
</evidence>
<dbReference type="GO" id="GO:0016020">
    <property type="term" value="C:membrane"/>
    <property type="evidence" value="ECO:0007669"/>
    <property type="project" value="InterPro"/>
</dbReference>
<dbReference type="InterPro" id="IPR046450">
    <property type="entry name" value="PA_dom_sf"/>
</dbReference>
<dbReference type="InterPro" id="IPR050131">
    <property type="entry name" value="Peptidase_S8_subtilisin-like"/>
</dbReference>
<dbReference type="EMBL" id="NJET01000002">
    <property type="protein sequence ID" value="PHH67145.1"/>
    <property type="molecule type" value="Genomic_DNA"/>
</dbReference>
<dbReference type="CDD" id="cd07489">
    <property type="entry name" value="Peptidases_S8_5"/>
    <property type="match status" value="1"/>
</dbReference>
<evidence type="ECO:0000256" key="6">
    <source>
        <dbReference type="ARBA" id="ARBA00022801"/>
    </source>
</evidence>
<keyword evidence="7 9" id="KW-0720">Serine protease</keyword>
<feature type="active site" description="Charge relay system" evidence="8 9">
    <location>
        <position position="528"/>
    </location>
</feature>
<keyword evidence="5" id="KW-0732">Signal</keyword>
<evidence type="ECO:0000259" key="12">
    <source>
        <dbReference type="Pfam" id="PF02225"/>
    </source>
</evidence>
<dbReference type="PANTHER" id="PTHR43806:SF66">
    <property type="entry name" value="SERIN ENDOPEPTIDASE"/>
    <property type="match status" value="1"/>
</dbReference>
<evidence type="ECO:0000256" key="8">
    <source>
        <dbReference type="PIRSR" id="PIRSR615500-1"/>
    </source>
</evidence>
<evidence type="ECO:0000256" key="7">
    <source>
        <dbReference type="ARBA" id="ARBA00022825"/>
    </source>
</evidence>
<dbReference type="InterPro" id="IPR003137">
    <property type="entry name" value="PA_domain"/>
</dbReference>
<evidence type="ECO:0000256" key="9">
    <source>
        <dbReference type="PROSITE-ProRule" id="PRU01240"/>
    </source>
</evidence>
<evidence type="ECO:0000256" key="10">
    <source>
        <dbReference type="RuleBase" id="RU003355"/>
    </source>
</evidence>
<keyword evidence="15" id="KW-1185">Reference proteome</keyword>
<dbReference type="InterPro" id="IPR023828">
    <property type="entry name" value="Peptidase_S8_Ser-AS"/>
</dbReference>
<dbReference type="InterPro" id="IPR000209">
    <property type="entry name" value="Peptidase_S8/S53_dom"/>
</dbReference>
<gene>
    <name evidence="14" type="ORF">CDD81_2914</name>
</gene>
<name>A0A2C5YCA8_9HYPO</name>
<dbReference type="InterPro" id="IPR036852">
    <property type="entry name" value="Peptidase_S8/S53_dom_sf"/>
</dbReference>
<dbReference type="Pfam" id="PF02225">
    <property type="entry name" value="PA"/>
    <property type="match status" value="1"/>
</dbReference>
<dbReference type="SUPFAM" id="SSF52743">
    <property type="entry name" value="Subtilisin-like"/>
    <property type="match status" value="1"/>
</dbReference>
<dbReference type="InterPro" id="IPR010435">
    <property type="entry name" value="C5a/SBT2-like_Fn3"/>
</dbReference>
<sequence length="881" mass="94214">MAVAWPAWASAATQDVIPGAYLFEMEKGYETTGLIERLGDEGSVRLRLDYKLFKGVSIQIFDGENAEATAEKLAGVAGVKKYWPVSLYSVPEPKIERVGRRSNSSEQAERRGIDWWGEEAGYGNTSYLPHVMTQVDRLRAEGYTGRGIKIAVIDSGIDYTHPALGNGCFGKGCLVSFGTDLVGDGFTGSNKPEPGGDPMDCSGHGTHVAGIIAAQPNRLGFTGAAPGVRLGAYRVFGCTGQSSFDVLISAFNQAFEDGADMISASIVGVSGWKDEPWAAAVSRIAEEGVPCVVSSGNDGSMGLFYVSTAANGRQVTAIAAFDNGATPTLLYRSRYRVDGQRGVEFGYAPGDETQWKVSQQLWTARLNGSGEYNGCAALPGQTEDLSQRIVLLQRGECTFAQKVNNVAARGARRVIFYNNVDGAFAPELGDAAGRLQAVAMVQPQLGQAWMELLRQGHRVTVDMAAPSINDSYTVQGQTTAAGGALSAMTSWGPTWEMDVKPQFGAPGSNILSTYPVAKGGYVVLSGTSMACPLAAAIMALVGQVRGSLDPELLTSLLSATAKPQLLHDGTRFRRGLAPVPQQGGGLLQAWDAAHASTRIAPASLSFNDSDHLVRHRSFTISNLSRQPIEYRLAHRPALTMYTLAPNALDASPFPNHIAPAAAHLSFSSSTVLVPPGQNKSVSLFLHPPLGLVHARLPLWSGYITLNASDGTSLSLPYQGLAGSLRAAAVLARNQTWITKSADVKAQERAPADAHFVLPRPRTLAESDSLPALVVNLALGSRLMRAHVVALGPLHTSSPPTTLFAAASAHRQSLGQLHDFPSRWNPRGKRIFAWNGKLHNGKWAAPGRYVIVVRALRIFGHENVDREWDVSETLPFSISYQD</sequence>
<keyword evidence="3" id="KW-0964">Secreted</keyword>
<dbReference type="GO" id="GO:0006508">
    <property type="term" value="P:proteolysis"/>
    <property type="evidence" value="ECO:0007669"/>
    <property type="project" value="UniProtKB-KW"/>
</dbReference>
<dbReference type="Pfam" id="PF06280">
    <property type="entry name" value="fn3_5"/>
    <property type="match status" value="1"/>
</dbReference>
<feature type="domain" description="C5a peptidase/Subtilisin-like protease SBT2-like Fn3-like" evidence="13">
    <location>
        <begin position="605"/>
        <end position="717"/>
    </location>
</feature>
<proteinExistence type="inferred from homology"/>
<dbReference type="Proteomes" id="UP000226192">
    <property type="component" value="Unassembled WGS sequence"/>
</dbReference>
<reference evidence="14 15" key="1">
    <citation type="submission" date="2017-06" db="EMBL/GenBank/DDBJ databases">
        <title>Ant-infecting Ophiocordyceps genomes reveal a high diversity of potential behavioral manipulation genes and a possible major role for enterotoxins.</title>
        <authorList>
            <person name="De Bekker C."/>
            <person name="Evans H.C."/>
            <person name="Brachmann A."/>
            <person name="Hughes D.P."/>
        </authorList>
    </citation>
    <scope>NUCLEOTIDE SEQUENCE [LARGE SCALE GENOMIC DNA]</scope>
    <source>
        <strain evidence="14 15">Map64</strain>
    </source>
</reference>
<comment type="caution">
    <text evidence="14">The sequence shown here is derived from an EMBL/GenBank/DDBJ whole genome shotgun (WGS) entry which is preliminary data.</text>
</comment>
<evidence type="ECO:0000256" key="2">
    <source>
        <dbReference type="ARBA" id="ARBA00022512"/>
    </source>
</evidence>
<evidence type="ECO:0000259" key="11">
    <source>
        <dbReference type="Pfam" id="PF00082"/>
    </source>
</evidence>
<dbReference type="PRINTS" id="PR00723">
    <property type="entry name" value="SUBTILISIN"/>
</dbReference>
<evidence type="ECO:0000259" key="13">
    <source>
        <dbReference type="Pfam" id="PF06280"/>
    </source>
</evidence>
<dbReference type="OrthoDB" id="10256524at2759"/>
<dbReference type="InterPro" id="IPR023827">
    <property type="entry name" value="Peptidase_S8_Asp-AS"/>
</dbReference>
<accession>A0A2C5YCA8</accession>
<dbReference type="SUPFAM" id="SSF52025">
    <property type="entry name" value="PA domain"/>
    <property type="match status" value="1"/>
</dbReference>
<dbReference type="PROSITE" id="PS00137">
    <property type="entry name" value="SUBTILASE_HIS"/>
    <property type="match status" value="1"/>
</dbReference>
<dbReference type="InterPro" id="IPR034187">
    <property type="entry name" value="Peptidases_S8_5"/>
</dbReference>
<dbReference type="PANTHER" id="PTHR43806">
    <property type="entry name" value="PEPTIDASE S8"/>
    <property type="match status" value="1"/>
</dbReference>
<dbReference type="PROSITE" id="PS00138">
    <property type="entry name" value="SUBTILASE_SER"/>
    <property type="match status" value="1"/>
</dbReference>
<protein>
    <recommendedName>
        <fullName evidence="16">Peptidase S8/S53 domain-containing protein</fullName>
    </recommendedName>
</protein>
<organism evidence="14 15">
    <name type="scientific">Ophiocordyceps australis</name>
    <dbReference type="NCBI Taxonomy" id="1399860"/>
    <lineage>
        <taxon>Eukaryota</taxon>
        <taxon>Fungi</taxon>
        <taxon>Dikarya</taxon>
        <taxon>Ascomycota</taxon>
        <taxon>Pezizomycotina</taxon>
        <taxon>Sordariomycetes</taxon>
        <taxon>Hypocreomycetidae</taxon>
        <taxon>Hypocreales</taxon>
        <taxon>Ophiocordycipitaceae</taxon>
        <taxon>Ophiocordyceps</taxon>
    </lineage>
</organism>
<evidence type="ECO:0000256" key="3">
    <source>
        <dbReference type="ARBA" id="ARBA00022525"/>
    </source>
</evidence>
<keyword evidence="6 9" id="KW-0378">Hydrolase</keyword>
<keyword evidence="4 9" id="KW-0645">Protease</keyword>
<keyword evidence="2" id="KW-0134">Cell wall</keyword>
<feature type="active site" description="Charge relay system" evidence="8 9">
    <location>
        <position position="154"/>
    </location>
</feature>